<dbReference type="GO" id="GO:0006261">
    <property type="term" value="P:DNA-templated DNA replication"/>
    <property type="evidence" value="ECO:0007669"/>
    <property type="project" value="TreeGrafter"/>
</dbReference>
<reference evidence="1" key="2">
    <citation type="journal article" date="2021" name="PeerJ">
        <title>Extensive microbial diversity within the chicken gut microbiome revealed by metagenomics and culture.</title>
        <authorList>
            <person name="Gilroy R."/>
            <person name="Ravi A."/>
            <person name="Getino M."/>
            <person name="Pursley I."/>
            <person name="Horton D.L."/>
            <person name="Alikhan N.F."/>
            <person name="Baker D."/>
            <person name="Gharbi K."/>
            <person name="Hall N."/>
            <person name="Watson M."/>
            <person name="Adriaenssens E.M."/>
            <person name="Foster-Nyarko E."/>
            <person name="Jarju S."/>
            <person name="Secka A."/>
            <person name="Antonio M."/>
            <person name="Oren A."/>
            <person name="Chaudhuri R.R."/>
            <person name="La Ragione R."/>
            <person name="Hildebrand F."/>
            <person name="Pallen M.J."/>
        </authorList>
    </citation>
    <scope>NUCLEOTIDE SEQUENCE</scope>
    <source>
        <strain evidence="1">B1-3475</strain>
    </source>
</reference>
<evidence type="ECO:0000313" key="2">
    <source>
        <dbReference type="Proteomes" id="UP000823617"/>
    </source>
</evidence>
<dbReference type="Pfam" id="PF13177">
    <property type="entry name" value="DNA_pol3_delta2"/>
    <property type="match status" value="1"/>
</dbReference>
<reference evidence="1" key="1">
    <citation type="submission" date="2020-10" db="EMBL/GenBank/DDBJ databases">
        <authorList>
            <person name="Gilroy R."/>
        </authorList>
    </citation>
    <scope>NUCLEOTIDE SEQUENCE</scope>
    <source>
        <strain evidence="1">B1-3475</strain>
    </source>
</reference>
<dbReference type="InterPro" id="IPR050238">
    <property type="entry name" value="DNA_Rep/Repair_Clamp_Loader"/>
</dbReference>
<dbReference type="Gene3D" id="3.40.50.300">
    <property type="entry name" value="P-loop containing nucleotide triphosphate hydrolases"/>
    <property type="match status" value="1"/>
</dbReference>
<dbReference type="PANTHER" id="PTHR11669">
    <property type="entry name" value="REPLICATION FACTOR C / DNA POLYMERASE III GAMMA-TAU SUBUNIT"/>
    <property type="match status" value="1"/>
</dbReference>
<sequence length="376" mass="41498">MRFAEITGHEDIKKVLRSMADSGRVPHALLFYENEGCGGLALALAFIQYLNCRHHHDGDSCGECPSCIRMSRLIHPDVHFVFPVTGGSKADSSSKPTSDTYIRYWRELVLKNPYFTENDLYRALGIEGKSGNIAVAEAKSILEKLSFTAVEDGYKTILVWLPEKMNAEAANRLLKIVEEPPEKTLFLFITHAPEKVLQTIFSRCQSIRIPPQPQEEIAAAIARYSGAGDEEASIEAGLCGGSIGKALADLSGKETENEFLDIFSDLLRAAVKKDLSAALEAGEAMSALDSREKQKAFCNFAGECIRKIFMLQQNMPQIAWISPQEKQFFTEAAQSTGPGFCTKVLGYLDKAAALIDRNVNSKIVFCDLANRLFLSV</sequence>
<dbReference type="PANTHER" id="PTHR11669:SF8">
    <property type="entry name" value="DNA POLYMERASE III SUBUNIT DELTA"/>
    <property type="match status" value="1"/>
</dbReference>
<accession>A0A9D9HLH9</accession>
<organism evidence="1 2">
    <name type="scientific">Candidatus Cryptobacteroides intestinigallinarum</name>
    <dbReference type="NCBI Taxonomy" id="2840767"/>
    <lineage>
        <taxon>Bacteria</taxon>
        <taxon>Pseudomonadati</taxon>
        <taxon>Bacteroidota</taxon>
        <taxon>Bacteroidia</taxon>
        <taxon>Bacteroidales</taxon>
        <taxon>Candidatus Cryptobacteroides</taxon>
    </lineage>
</organism>
<gene>
    <name evidence="1" type="ORF">IAC08_06520</name>
</gene>
<name>A0A9D9HLH9_9BACT</name>
<dbReference type="Proteomes" id="UP000823617">
    <property type="component" value="Unassembled WGS sequence"/>
</dbReference>
<protein>
    <submittedName>
        <fullName evidence="1">DNA polymerase III subunit</fullName>
    </submittedName>
</protein>
<evidence type="ECO:0000313" key="1">
    <source>
        <dbReference type="EMBL" id="MBO8456042.1"/>
    </source>
</evidence>
<proteinExistence type="predicted"/>
<comment type="caution">
    <text evidence="1">The sequence shown here is derived from an EMBL/GenBank/DDBJ whole genome shotgun (WGS) entry which is preliminary data.</text>
</comment>
<dbReference type="SUPFAM" id="SSF52540">
    <property type="entry name" value="P-loop containing nucleoside triphosphate hydrolases"/>
    <property type="match status" value="1"/>
</dbReference>
<dbReference type="InterPro" id="IPR027417">
    <property type="entry name" value="P-loop_NTPase"/>
</dbReference>
<dbReference type="AlphaFoldDB" id="A0A9D9HLH9"/>
<dbReference type="EMBL" id="JADIMK010000068">
    <property type="protein sequence ID" value="MBO8456042.1"/>
    <property type="molecule type" value="Genomic_DNA"/>
</dbReference>